<dbReference type="PANTHER" id="PTHR35530:SF1">
    <property type="entry name" value="2-HYDROXYMUCONATE TAUTOMERASE"/>
    <property type="match status" value="1"/>
</dbReference>
<evidence type="ECO:0000256" key="1">
    <source>
        <dbReference type="ARBA" id="ARBA00006723"/>
    </source>
</evidence>
<feature type="active site" description="Proton acceptor; via imino nitrogen" evidence="3">
    <location>
        <position position="2"/>
    </location>
</feature>
<dbReference type="GO" id="GO:0016853">
    <property type="term" value="F:isomerase activity"/>
    <property type="evidence" value="ECO:0007669"/>
    <property type="project" value="UniProtKB-UniRule"/>
</dbReference>
<feature type="domain" description="4-oxalocrotonate tautomerase-like" evidence="5">
    <location>
        <begin position="2"/>
        <end position="59"/>
    </location>
</feature>
<protein>
    <recommendedName>
        <fullName evidence="4">Tautomerase</fullName>
        <ecNumber evidence="4">5.3.2.-</ecNumber>
    </recommendedName>
</protein>
<dbReference type="AlphaFoldDB" id="A0A1E7DPY2"/>
<comment type="similarity">
    <text evidence="1 4">Belongs to the 4-oxalocrotonate tautomerase family.</text>
</comment>
<evidence type="ECO:0000259" key="5">
    <source>
        <dbReference type="Pfam" id="PF01361"/>
    </source>
</evidence>
<comment type="caution">
    <text evidence="6">The sequence shown here is derived from an EMBL/GenBank/DDBJ whole genome shotgun (WGS) entry which is preliminary data.</text>
</comment>
<gene>
    <name evidence="6" type="ORF">BA724_05535</name>
</gene>
<dbReference type="STRING" id="1714016.BA724_05535"/>
<evidence type="ECO:0000313" key="7">
    <source>
        <dbReference type="Proteomes" id="UP000095658"/>
    </source>
</evidence>
<evidence type="ECO:0000256" key="2">
    <source>
        <dbReference type="ARBA" id="ARBA00023235"/>
    </source>
</evidence>
<dbReference type="Gene3D" id="3.30.429.10">
    <property type="entry name" value="Macrophage Migration Inhibitory Factor"/>
    <property type="match status" value="1"/>
</dbReference>
<sequence length="65" mass="7197">MPIVNIQILQGRPEEKVEELIENITDTVAATLDAPHEAVRVIVTEIPKTHWGRAGVPMSKLAKNK</sequence>
<organism evidence="6 7">
    <name type="scientific">Domibacillus iocasae</name>
    <dbReference type="NCBI Taxonomy" id="1714016"/>
    <lineage>
        <taxon>Bacteria</taxon>
        <taxon>Bacillati</taxon>
        <taxon>Bacillota</taxon>
        <taxon>Bacilli</taxon>
        <taxon>Bacillales</taxon>
        <taxon>Bacillaceae</taxon>
        <taxon>Domibacillus</taxon>
    </lineage>
</organism>
<dbReference type="InterPro" id="IPR004370">
    <property type="entry name" value="4-OT-like_dom"/>
</dbReference>
<proteinExistence type="inferred from homology"/>
<dbReference type="InterPro" id="IPR014347">
    <property type="entry name" value="Tautomerase/MIF_sf"/>
</dbReference>
<dbReference type="NCBIfam" id="TIGR00013">
    <property type="entry name" value="taut"/>
    <property type="match status" value="1"/>
</dbReference>
<keyword evidence="2 4" id="KW-0413">Isomerase</keyword>
<dbReference type="OrthoDB" id="9804765at2"/>
<dbReference type="Proteomes" id="UP000095658">
    <property type="component" value="Unassembled WGS sequence"/>
</dbReference>
<dbReference type="Pfam" id="PF01361">
    <property type="entry name" value="Tautomerase"/>
    <property type="match status" value="1"/>
</dbReference>
<evidence type="ECO:0000256" key="4">
    <source>
        <dbReference type="RuleBase" id="RU362032"/>
    </source>
</evidence>
<dbReference type="InterPro" id="IPR018191">
    <property type="entry name" value="4-OT"/>
</dbReference>
<dbReference type="NCBIfam" id="NF002524">
    <property type="entry name" value="PRK01964.1"/>
    <property type="match status" value="1"/>
</dbReference>
<dbReference type="NCBIfam" id="NF002571">
    <property type="entry name" value="PRK02220.1"/>
    <property type="match status" value="1"/>
</dbReference>
<dbReference type="EMBL" id="MAMP01000021">
    <property type="protein sequence ID" value="OES44738.1"/>
    <property type="molecule type" value="Genomic_DNA"/>
</dbReference>
<dbReference type="PANTHER" id="PTHR35530">
    <property type="entry name" value="TAUTOMERASE-RELATED"/>
    <property type="match status" value="1"/>
</dbReference>
<dbReference type="SUPFAM" id="SSF55331">
    <property type="entry name" value="Tautomerase/MIF"/>
    <property type="match status" value="1"/>
</dbReference>
<keyword evidence="7" id="KW-1185">Reference proteome</keyword>
<dbReference type="RefSeq" id="WP_069938361.1">
    <property type="nucleotide sequence ID" value="NZ_MAMP01000021.1"/>
</dbReference>
<accession>A0A1E7DPY2</accession>
<evidence type="ECO:0000313" key="6">
    <source>
        <dbReference type="EMBL" id="OES44738.1"/>
    </source>
</evidence>
<dbReference type="EC" id="5.3.2.-" evidence="4"/>
<evidence type="ECO:0000256" key="3">
    <source>
        <dbReference type="PIRSR" id="PIRSR618191-1"/>
    </source>
</evidence>
<name>A0A1E7DPY2_9BACI</name>
<reference evidence="6 7" key="1">
    <citation type="submission" date="2016-06" db="EMBL/GenBank/DDBJ databases">
        <title>Domibacillus iocasae genome sequencing.</title>
        <authorList>
            <person name="Verma A."/>
            <person name="Pal Y."/>
            <person name="Ojha A.K."/>
            <person name="Krishnamurthi S."/>
        </authorList>
    </citation>
    <scope>NUCLEOTIDE SEQUENCE [LARGE SCALE GENOMIC DNA]</scope>
    <source>
        <strain evidence="6 7">DSM 29979</strain>
    </source>
</reference>